<evidence type="ECO:0000256" key="4">
    <source>
        <dbReference type="ARBA" id="ARBA00022692"/>
    </source>
</evidence>
<dbReference type="GO" id="GO:0005509">
    <property type="term" value="F:calcium ion binding"/>
    <property type="evidence" value="ECO:0007669"/>
    <property type="project" value="InterPro"/>
</dbReference>
<feature type="domain" description="EGF-like" evidence="14">
    <location>
        <begin position="192"/>
        <end position="230"/>
    </location>
</feature>
<comment type="similarity">
    <text evidence="2">Belongs to the polycystin family.</text>
</comment>
<gene>
    <name evidence="15" type="ORF">GSOID_T00021453001</name>
</gene>
<keyword evidence="5" id="KW-0732">Signal</keyword>
<evidence type="ECO:0000256" key="3">
    <source>
        <dbReference type="ARBA" id="ARBA00022536"/>
    </source>
</evidence>
<dbReference type="PROSITE" id="PS00010">
    <property type="entry name" value="ASX_HYDROXYL"/>
    <property type="match status" value="4"/>
</dbReference>
<evidence type="ECO:0000256" key="8">
    <source>
        <dbReference type="ARBA" id="ARBA00022989"/>
    </source>
</evidence>
<evidence type="ECO:0000256" key="1">
    <source>
        <dbReference type="ARBA" id="ARBA00004141"/>
    </source>
</evidence>
<feature type="transmembrane region" description="Helical" evidence="13">
    <location>
        <begin position="1403"/>
        <end position="1428"/>
    </location>
</feature>
<dbReference type="InterPro" id="IPR001881">
    <property type="entry name" value="EGF-like_Ca-bd_dom"/>
</dbReference>
<dbReference type="InterPro" id="IPR009030">
    <property type="entry name" value="Growth_fac_rcpt_cys_sf"/>
</dbReference>
<dbReference type="PROSITE" id="PS01186">
    <property type="entry name" value="EGF_2"/>
    <property type="match status" value="2"/>
</dbReference>
<name>E4YDC0_OIKDI</name>
<feature type="transmembrane region" description="Helical" evidence="13">
    <location>
        <begin position="1362"/>
        <end position="1383"/>
    </location>
</feature>
<feature type="domain" description="EGF-like" evidence="14">
    <location>
        <begin position="144"/>
        <end position="181"/>
    </location>
</feature>
<dbReference type="Pfam" id="PF07645">
    <property type="entry name" value="EGF_CA"/>
    <property type="match status" value="7"/>
</dbReference>
<dbReference type="InterPro" id="IPR000152">
    <property type="entry name" value="EGF-type_Asp/Asn_hydroxyl_site"/>
</dbReference>
<keyword evidence="4 13" id="KW-0812">Transmembrane</keyword>
<keyword evidence="6" id="KW-0677">Repeat</keyword>
<protein>
    <recommendedName>
        <fullName evidence="14">EGF-like domain-containing protein</fullName>
    </recommendedName>
</protein>
<dbReference type="SMART" id="SM00179">
    <property type="entry name" value="EGF_CA"/>
    <property type="match status" value="7"/>
</dbReference>
<comment type="subcellular location">
    <subcellularLocation>
        <location evidence="1">Membrane</location>
        <topology evidence="1">Multi-pass membrane protein</topology>
    </subcellularLocation>
</comment>
<organism evidence="15">
    <name type="scientific">Oikopleura dioica</name>
    <name type="common">Tunicate</name>
    <dbReference type="NCBI Taxonomy" id="34765"/>
    <lineage>
        <taxon>Eukaryota</taxon>
        <taxon>Metazoa</taxon>
        <taxon>Chordata</taxon>
        <taxon>Tunicata</taxon>
        <taxon>Appendicularia</taxon>
        <taxon>Copelata</taxon>
        <taxon>Oikopleuridae</taxon>
        <taxon>Oikopleura</taxon>
    </lineage>
</organism>
<feature type="transmembrane region" description="Helical" evidence="13">
    <location>
        <begin position="933"/>
        <end position="956"/>
    </location>
</feature>
<dbReference type="PROSITE" id="PS50026">
    <property type="entry name" value="EGF_3"/>
    <property type="match status" value="4"/>
</dbReference>
<reference evidence="15" key="1">
    <citation type="journal article" date="2010" name="Science">
        <title>Plasticity of animal genome architecture unmasked by rapid evolution of a pelagic tunicate.</title>
        <authorList>
            <person name="Denoeud F."/>
            <person name="Henriet S."/>
            <person name="Mungpakdee S."/>
            <person name="Aury J.M."/>
            <person name="Da Silva C."/>
            <person name="Brinkmann H."/>
            <person name="Mikhaleva J."/>
            <person name="Olsen L.C."/>
            <person name="Jubin C."/>
            <person name="Canestro C."/>
            <person name="Bouquet J.M."/>
            <person name="Danks G."/>
            <person name="Poulain J."/>
            <person name="Campsteijn C."/>
            <person name="Adamski M."/>
            <person name="Cross I."/>
            <person name="Yadetie F."/>
            <person name="Muffato M."/>
            <person name="Louis A."/>
            <person name="Butcher S."/>
            <person name="Tsagkogeorga G."/>
            <person name="Konrad A."/>
            <person name="Singh S."/>
            <person name="Jensen M.F."/>
            <person name="Cong E.H."/>
            <person name="Eikeseth-Otteraa H."/>
            <person name="Noel B."/>
            <person name="Anthouard V."/>
            <person name="Porcel B.M."/>
            <person name="Kachouri-Lafond R."/>
            <person name="Nishino A."/>
            <person name="Ugolini M."/>
            <person name="Chourrout P."/>
            <person name="Nishida H."/>
            <person name="Aasland R."/>
            <person name="Huzurbazar S."/>
            <person name="Westhof E."/>
            <person name="Delsuc F."/>
            <person name="Lehrach H."/>
            <person name="Reinhardt R."/>
            <person name="Weissenbach J."/>
            <person name="Roy S.W."/>
            <person name="Artiguenave F."/>
            <person name="Postlethwait J.H."/>
            <person name="Manak J.R."/>
            <person name="Thompson E.M."/>
            <person name="Jaillon O."/>
            <person name="Du Pasquier L."/>
            <person name="Boudinot P."/>
            <person name="Liberles D.A."/>
            <person name="Volff J.N."/>
            <person name="Philippe H."/>
            <person name="Lenhard B."/>
            <person name="Roest Crollius H."/>
            <person name="Wincker P."/>
            <person name="Chourrout D."/>
        </authorList>
    </citation>
    <scope>NUCLEOTIDE SEQUENCE [LARGE SCALE GENOMIC DNA]</scope>
</reference>
<dbReference type="SUPFAM" id="SSF57196">
    <property type="entry name" value="EGF/Laminin"/>
    <property type="match status" value="3"/>
</dbReference>
<dbReference type="SMART" id="SM00181">
    <property type="entry name" value="EGF"/>
    <property type="match status" value="7"/>
</dbReference>
<dbReference type="InterPro" id="IPR046791">
    <property type="entry name" value="Polycystin_dom"/>
</dbReference>
<feature type="transmembrane region" description="Helical" evidence="13">
    <location>
        <begin position="683"/>
        <end position="703"/>
    </location>
</feature>
<feature type="transmembrane region" description="Helical" evidence="13">
    <location>
        <begin position="1009"/>
        <end position="1036"/>
    </location>
</feature>
<evidence type="ECO:0000256" key="9">
    <source>
        <dbReference type="ARBA" id="ARBA00023136"/>
    </source>
</evidence>
<dbReference type="InterPro" id="IPR000742">
    <property type="entry name" value="EGF"/>
</dbReference>
<dbReference type="PROSITE" id="PS01187">
    <property type="entry name" value="EGF_CA"/>
    <property type="match status" value="3"/>
</dbReference>
<comment type="caution">
    <text evidence="12">Lacks conserved residue(s) required for the propagation of feature annotation.</text>
</comment>
<evidence type="ECO:0000256" key="13">
    <source>
        <dbReference type="SAM" id="Phobius"/>
    </source>
</evidence>
<feature type="disulfide bond" evidence="12">
    <location>
        <begin position="171"/>
        <end position="180"/>
    </location>
</feature>
<evidence type="ECO:0000256" key="7">
    <source>
        <dbReference type="ARBA" id="ARBA00022837"/>
    </source>
</evidence>
<dbReference type="PANTHER" id="PTHR24039:SF28">
    <property type="entry name" value="EGF-LIKE DOMAIN-CONTAINING PROTEIN"/>
    <property type="match status" value="1"/>
</dbReference>
<evidence type="ECO:0000256" key="11">
    <source>
        <dbReference type="ARBA" id="ARBA00023180"/>
    </source>
</evidence>
<keyword evidence="7" id="KW-0106">Calcium</keyword>
<dbReference type="PANTHER" id="PTHR24039">
    <property type="entry name" value="FIBRILLIN-RELATED"/>
    <property type="match status" value="1"/>
</dbReference>
<evidence type="ECO:0000256" key="10">
    <source>
        <dbReference type="ARBA" id="ARBA00023157"/>
    </source>
</evidence>
<accession>E4YDC0</accession>
<feature type="transmembrane region" description="Helical" evidence="13">
    <location>
        <begin position="900"/>
        <end position="921"/>
    </location>
</feature>
<evidence type="ECO:0000256" key="5">
    <source>
        <dbReference type="ARBA" id="ARBA00022729"/>
    </source>
</evidence>
<dbReference type="Gene3D" id="2.10.25.10">
    <property type="entry name" value="Laminin"/>
    <property type="match status" value="7"/>
</dbReference>
<feature type="domain" description="EGF-like" evidence="14">
    <location>
        <begin position="231"/>
        <end position="268"/>
    </location>
</feature>
<evidence type="ECO:0000256" key="6">
    <source>
        <dbReference type="ARBA" id="ARBA00022737"/>
    </source>
</evidence>
<sequence length="1457" mass="166062">MDVDECADSSTCSNFGNTTCNNSPGSYSCDCIDNYKPIQNEIACEDIDECTDLSVPAGRRCDTLTTNCVNMPGIYDCPCKDGYQTITGNEFKCRDIDECKTEALIEQNCGINMTCTNSPGSFICECDFSGHEVDETALPKICKDINECHIPDSCPEYSSCTNFDQSYSCSCDDGFSGGNCTGDDCRFHFCEDIDECAEQLCDESMECENLIGSHSCFCRVGLIEEMNKCLDINECLEDNSCPEHSSCLNAEASFSCICDKGFYENTCEGLKACKNFKCEDINECNDDNLNVCDVSCLNQPGNYTCECPLMLEKFGFGGCREQEVEIKIDSDASRIVTETFSILNDKIANITIAIENEKLEISEGIDAATNMTRGLLKKMLNPSDINDIFLHKVTASNLDLAISYEPNAQKVLDQLENLLTKIHVDVISTDNFHMADGNNMPNFTFDGILSKRSSQEPVICQIDVNPFIYTKSDLKLEQRFLFVKDYSGNATVTAMDRTLKPERFTKKLRSSKSEIIRFDLIREEDFFVHFSIPEHINLEVWLEFWKAPQPEVLKFRNQYVISSRGKPTSASCTDNTCFPNKSGIHLSKEDVASCFSRTQCSIFLQIYSPEDTEIKIHPFSKSCVADKSKKWGSEICKVESESSFHELRCSCQIEDQVKLAIRTGEFNTNKEYSSIQMENILEITITIFPLILIAIWLLTLGMARKTDRQLIRTLQPHPVTTVDKATAPDLTVIVLESYYLVERAPNLINLQILYLDLLELKKNHHVTLGRKDARIIENGGRTVFVCNMPIMSIISVKLWVDFSLEKSVSFRPKSLEIRRLGKYPNKAGVYDLRELSFLNSFVIFDENLSLMTIDRTISNDIEIERRSQKSRLTEYMIEYNNWFGINFRKQYSNFNCQTRIILAGFSLSLAILLNQLFYIYYIPGEVLLFGKFLLSFSLVISVPATQAINIFITMLIRKIFNKLQPEELSDSWTENLRKFIIFIILAAIAGCLSFVVLNYSKLNRISVEIWYSSVYISCLFETIITPSIISILLYVFNSEISQSSTFKLYFPANNPAFYNGLYERLPPTNQLSRREITKIVNSSNQREDLIRTTFKFVAYVCLAGSLYLLSKVIVPEKKFYVDWNFRKELKIENGLIRIDEMWDDIKIKIPQIMHRDSFYNDDLLTFKEQKFASDFVNFRLGPASLIQYRSECGIYDQKWIPVPEPVPDAILIRRTESPSHLSWLSTTRSSLPDDVMLKTGLKLSGCDFFSELGTSRESAEFMINELFENAWVDGKTELVIFEQSFLNMNINSFIQVRIIYEFQEGGAIFPSLSIQQFKNVELSNTILALSLSVFSTFLLYEIFTVGKILYYFDLTFVSVFQIVLCLLDGGVFAIYILRTYFLASAIEHFVMDPKGNPKFADVFLLQFYFISLVAVSLFLHTLFLIHILSTLTIVRSKFNTVSIINTISSVQNCPEKA</sequence>
<feature type="disulfide bond" evidence="12">
    <location>
        <begin position="258"/>
        <end position="267"/>
    </location>
</feature>
<keyword evidence="11" id="KW-0325">Glycoprotein</keyword>
<evidence type="ECO:0000256" key="12">
    <source>
        <dbReference type="PROSITE-ProRule" id="PRU00076"/>
    </source>
</evidence>
<dbReference type="EMBL" id="FN654425">
    <property type="protein sequence ID" value="CBY33531.1"/>
    <property type="molecule type" value="Genomic_DNA"/>
</dbReference>
<dbReference type="PROSITE" id="PS00022">
    <property type="entry name" value="EGF_1"/>
    <property type="match status" value="1"/>
</dbReference>
<dbReference type="Pfam" id="PF20519">
    <property type="entry name" value="Polycystin_dom"/>
    <property type="match status" value="1"/>
</dbReference>
<feature type="disulfide bond" evidence="12">
    <location>
        <begin position="12"/>
        <end position="29"/>
    </location>
</feature>
<feature type="domain" description="EGF-like" evidence="14">
    <location>
        <begin position="2"/>
        <end position="41"/>
    </location>
</feature>
<dbReference type="GO" id="GO:0016020">
    <property type="term" value="C:membrane"/>
    <property type="evidence" value="ECO:0007669"/>
    <property type="project" value="UniProtKB-SubCell"/>
</dbReference>
<keyword evidence="10 12" id="KW-1015">Disulfide bond</keyword>
<dbReference type="Proteomes" id="UP000011014">
    <property type="component" value="Unassembled WGS sequence"/>
</dbReference>
<dbReference type="CDD" id="cd00054">
    <property type="entry name" value="EGF_CA"/>
    <property type="match status" value="6"/>
</dbReference>
<feature type="transmembrane region" description="Helical" evidence="13">
    <location>
        <begin position="976"/>
        <end position="997"/>
    </location>
</feature>
<evidence type="ECO:0000256" key="2">
    <source>
        <dbReference type="ARBA" id="ARBA00007200"/>
    </source>
</evidence>
<keyword evidence="3 12" id="KW-0245">EGF-like domain</keyword>
<feature type="transmembrane region" description="Helical" evidence="13">
    <location>
        <begin position="1326"/>
        <end position="1350"/>
    </location>
</feature>
<keyword evidence="9 13" id="KW-0472">Membrane</keyword>
<proteinExistence type="inferred from homology"/>
<evidence type="ECO:0000259" key="14">
    <source>
        <dbReference type="PROSITE" id="PS50026"/>
    </source>
</evidence>
<dbReference type="InterPro" id="IPR018097">
    <property type="entry name" value="EGF_Ca-bd_CS"/>
</dbReference>
<dbReference type="InterPro" id="IPR049883">
    <property type="entry name" value="NOTCH1_EGF-like"/>
</dbReference>
<evidence type="ECO:0000313" key="15">
    <source>
        <dbReference type="EMBL" id="CBY33531.1"/>
    </source>
</evidence>
<dbReference type="SUPFAM" id="SSF57184">
    <property type="entry name" value="Growth factor receptor domain"/>
    <property type="match status" value="1"/>
</dbReference>
<keyword evidence="8 13" id="KW-1133">Transmembrane helix</keyword>